<sequence>MQRTEWGLTKHGPFTQRGNLLHQVIENQLSSWYDDHPAMTFIGGHRLRPEQIELTKKRRWPFHRQTPRSRNSEAIPANQGHGFTQPACEPPGLNPSVESISKE</sequence>
<feature type="region of interest" description="Disordered" evidence="1">
    <location>
        <begin position="59"/>
        <end position="103"/>
    </location>
</feature>
<reference evidence="2" key="1">
    <citation type="submission" date="2021-01" db="EMBL/GenBank/DDBJ databases">
        <authorList>
            <person name="Corre E."/>
            <person name="Pelletier E."/>
            <person name="Niang G."/>
            <person name="Scheremetjew M."/>
            <person name="Finn R."/>
            <person name="Kale V."/>
            <person name="Holt S."/>
            <person name="Cochrane G."/>
            <person name="Meng A."/>
            <person name="Brown T."/>
            <person name="Cohen L."/>
        </authorList>
    </citation>
    <scope>NUCLEOTIDE SEQUENCE</scope>
    <source>
        <strain evidence="2">CCMP 769</strain>
    </source>
</reference>
<dbReference type="EMBL" id="HBHW01024822">
    <property type="protein sequence ID" value="CAE0051194.1"/>
    <property type="molecule type" value="Transcribed_RNA"/>
</dbReference>
<dbReference type="EMBL" id="HBHW01024823">
    <property type="protein sequence ID" value="CAE0051195.1"/>
    <property type="molecule type" value="Transcribed_RNA"/>
</dbReference>
<evidence type="ECO:0000313" key="3">
    <source>
        <dbReference type="EMBL" id="CAE0051195.1"/>
    </source>
</evidence>
<name>A0A7S2ZVH8_9RHOD</name>
<proteinExistence type="predicted"/>
<evidence type="ECO:0000313" key="4">
    <source>
        <dbReference type="EMBL" id="CAE0051196.1"/>
    </source>
</evidence>
<dbReference type="EMBL" id="HBHW01024824">
    <property type="protein sequence ID" value="CAE0051196.1"/>
    <property type="molecule type" value="Transcribed_RNA"/>
</dbReference>
<accession>A0A7S2ZVH8</accession>
<gene>
    <name evidence="2" type="ORF">RMAR00112_LOCUS19194</name>
    <name evidence="3" type="ORF">RMAR00112_LOCUS19195</name>
    <name evidence="4" type="ORF">RMAR00112_LOCUS19196</name>
    <name evidence="5" type="ORF">RMAR00112_LOCUS19200</name>
</gene>
<evidence type="ECO:0000313" key="5">
    <source>
        <dbReference type="EMBL" id="CAE0051200.1"/>
    </source>
</evidence>
<evidence type="ECO:0000313" key="2">
    <source>
        <dbReference type="EMBL" id="CAE0051194.1"/>
    </source>
</evidence>
<dbReference type="AlphaFoldDB" id="A0A7S2ZVH8"/>
<protein>
    <submittedName>
        <fullName evidence="2">Uncharacterized protein</fullName>
    </submittedName>
</protein>
<dbReference type="EMBL" id="HBHW01024829">
    <property type="protein sequence ID" value="CAE0051200.1"/>
    <property type="molecule type" value="Transcribed_RNA"/>
</dbReference>
<evidence type="ECO:0000256" key="1">
    <source>
        <dbReference type="SAM" id="MobiDB-lite"/>
    </source>
</evidence>
<organism evidence="2">
    <name type="scientific">Rhodosorus marinus</name>
    <dbReference type="NCBI Taxonomy" id="101924"/>
    <lineage>
        <taxon>Eukaryota</taxon>
        <taxon>Rhodophyta</taxon>
        <taxon>Stylonematophyceae</taxon>
        <taxon>Stylonematales</taxon>
        <taxon>Stylonemataceae</taxon>
        <taxon>Rhodosorus</taxon>
    </lineage>
</organism>